<evidence type="ECO:0000256" key="5">
    <source>
        <dbReference type="ARBA" id="ARBA00023146"/>
    </source>
</evidence>
<dbReference type="GO" id="GO:0006412">
    <property type="term" value="P:translation"/>
    <property type="evidence" value="ECO:0007669"/>
    <property type="project" value="UniProtKB-KW"/>
</dbReference>
<proteinExistence type="predicted"/>
<protein>
    <submittedName>
        <fullName evidence="7">Glutamyl-tRNA(Gln) synthetase</fullName>
        <ecNumber evidence="7">6.1.1.24</ecNumber>
    </submittedName>
</protein>
<dbReference type="GO" id="GO:0050561">
    <property type="term" value="F:glutamate-tRNA(Gln) ligase activity"/>
    <property type="evidence" value="ECO:0007669"/>
    <property type="project" value="UniProtKB-EC"/>
</dbReference>
<keyword evidence="5" id="KW-0030">Aminoacyl-tRNA synthetase</keyword>
<evidence type="ECO:0000256" key="4">
    <source>
        <dbReference type="ARBA" id="ARBA00022917"/>
    </source>
</evidence>
<keyword evidence="3" id="KW-0067">ATP-binding</keyword>
<accession>A0A1W1CNF2</accession>
<keyword evidence="2" id="KW-0547">Nucleotide-binding</keyword>
<evidence type="ECO:0000256" key="2">
    <source>
        <dbReference type="ARBA" id="ARBA00022741"/>
    </source>
</evidence>
<sequence>MDDKELSTLFSFADKDIGKLAKLYLEECSTTNEIEDRIYSIFNEKNFDRECGEDMKKVADIIANSPAFDDFNEFTKYITQKSGLKDETLFKPLRYLLTNRENSPQLSEIYPLIKSYILKVAS</sequence>
<dbReference type="Pfam" id="PF19269">
    <property type="entry name" value="Anticodon_2"/>
    <property type="match status" value="1"/>
</dbReference>
<evidence type="ECO:0000256" key="1">
    <source>
        <dbReference type="ARBA" id="ARBA00022598"/>
    </source>
</evidence>
<name>A0A1W1CNF2_9ZZZZ</name>
<dbReference type="Gene3D" id="1.10.10.350">
    <property type="match status" value="1"/>
</dbReference>
<dbReference type="InterPro" id="IPR008925">
    <property type="entry name" value="aa_tRNA-synth_I_cd-bd_sf"/>
</dbReference>
<gene>
    <name evidence="7" type="ORF">MNB_SV-14-1595</name>
</gene>
<dbReference type="GO" id="GO:0005524">
    <property type="term" value="F:ATP binding"/>
    <property type="evidence" value="ECO:0007669"/>
    <property type="project" value="UniProtKB-KW"/>
</dbReference>
<dbReference type="SUPFAM" id="SSF48163">
    <property type="entry name" value="An anticodon-binding domain of class I aminoacyl-tRNA synthetases"/>
    <property type="match status" value="1"/>
</dbReference>
<dbReference type="InterPro" id="IPR020751">
    <property type="entry name" value="aa-tRNA-synth_I_codon-bd_sub2"/>
</dbReference>
<evidence type="ECO:0000313" key="7">
    <source>
        <dbReference type="EMBL" id="SFV67408.1"/>
    </source>
</evidence>
<dbReference type="EMBL" id="FPHN01000226">
    <property type="protein sequence ID" value="SFV67408.1"/>
    <property type="molecule type" value="Genomic_DNA"/>
</dbReference>
<reference evidence="7" key="1">
    <citation type="submission" date="2016-10" db="EMBL/GenBank/DDBJ databases">
        <authorList>
            <person name="de Groot N.N."/>
        </authorList>
    </citation>
    <scope>NUCLEOTIDE SEQUENCE</scope>
</reference>
<evidence type="ECO:0000259" key="6">
    <source>
        <dbReference type="Pfam" id="PF19269"/>
    </source>
</evidence>
<dbReference type="AlphaFoldDB" id="A0A1W1CNF2"/>
<evidence type="ECO:0000256" key="3">
    <source>
        <dbReference type="ARBA" id="ARBA00022840"/>
    </source>
</evidence>
<dbReference type="GO" id="GO:0000049">
    <property type="term" value="F:tRNA binding"/>
    <property type="evidence" value="ECO:0007669"/>
    <property type="project" value="InterPro"/>
</dbReference>
<keyword evidence="1 7" id="KW-0436">Ligase</keyword>
<dbReference type="EC" id="6.1.1.24" evidence="7"/>
<dbReference type="InterPro" id="IPR045462">
    <property type="entry name" value="aa-tRNA-synth_I_cd-bd"/>
</dbReference>
<feature type="domain" description="Aminoacyl-tRNA synthetase class I anticodon-binding" evidence="6">
    <location>
        <begin position="14"/>
        <end position="112"/>
    </location>
</feature>
<organism evidence="7">
    <name type="scientific">hydrothermal vent metagenome</name>
    <dbReference type="NCBI Taxonomy" id="652676"/>
    <lineage>
        <taxon>unclassified sequences</taxon>
        <taxon>metagenomes</taxon>
        <taxon>ecological metagenomes</taxon>
    </lineage>
</organism>
<keyword evidence="4" id="KW-0648">Protein biosynthesis</keyword>